<name>A0A448ZN59_9STRA</name>
<dbReference type="Proteomes" id="UP000291116">
    <property type="component" value="Unassembled WGS sequence"/>
</dbReference>
<keyword evidence="1" id="KW-0472">Membrane</keyword>
<reference evidence="2 3" key="1">
    <citation type="submission" date="2019-01" db="EMBL/GenBank/DDBJ databases">
        <authorList>
            <person name="Ferrante I. M."/>
        </authorList>
    </citation>
    <scope>NUCLEOTIDE SEQUENCE [LARGE SCALE GENOMIC DNA]</scope>
    <source>
        <strain evidence="2 3">B856</strain>
    </source>
</reference>
<keyword evidence="1" id="KW-1133">Transmembrane helix</keyword>
<dbReference type="SUPFAM" id="SSF53335">
    <property type="entry name" value="S-adenosyl-L-methionine-dependent methyltransferases"/>
    <property type="match status" value="1"/>
</dbReference>
<evidence type="ECO:0000313" key="3">
    <source>
        <dbReference type="Proteomes" id="UP000291116"/>
    </source>
</evidence>
<gene>
    <name evidence="2" type="ORF">PSNMU_V1.4_AUG-EV-PASAV3_0104460</name>
</gene>
<keyword evidence="1" id="KW-0812">Transmembrane</keyword>
<dbReference type="Pfam" id="PF13578">
    <property type="entry name" value="Methyltransf_24"/>
    <property type="match status" value="1"/>
</dbReference>
<evidence type="ECO:0000313" key="2">
    <source>
        <dbReference type="EMBL" id="VEU43423.1"/>
    </source>
</evidence>
<evidence type="ECO:0008006" key="4">
    <source>
        <dbReference type="Google" id="ProtNLM"/>
    </source>
</evidence>
<dbReference type="Gene3D" id="3.40.50.150">
    <property type="entry name" value="Vaccinia Virus protein VP39"/>
    <property type="match status" value="1"/>
</dbReference>
<sequence length="345" mass="39468">MRITMKSRESIPNQSILLRYFISAVSVQVVLQLIYIDFRISSTLTHNIFHSAPDETSANHTSLRDVSGQVGVSHHDTGAIPTIEALASTTTFSSTLGNLYMKYGKEIADYRPIMRKWCEETKSCKFGDYEVEMLYMLVREHKPQNVFEMAPNRGYSSHWILHALHLNDATSKLHSFDIHDTSTKFMSPDYQARWVFTLGDYSELYDEGKLEMDGYDFLFVDALHEPEFARGYCQRLFANHIRPNTVVAIHDIVADSSGRGRESEEVYKYLAMANNARNVFTYSRFAMPNSLYAPQTDIVLPKINKIRSDLGIIPDCGTPENCAKHDQGFMYFENNDAPTIFFTLN</sequence>
<feature type="transmembrane region" description="Helical" evidence="1">
    <location>
        <begin position="16"/>
        <end position="36"/>
    </location>
</feature>
<accession>A0A448ZN59</accession>
<protein>
    <recommendedName>
        <fullName evidence="4">Class I SAM-dependent methyltransferase</fullName>
    </recommendedName>
</protein>
<dbReference type="EMBL" id="CAACVS010000546">
    <property type="protein sequence ID" value="VEU43423.1"/>
    <property type="molecule type" value="Genomic_DNA"/>
</dbReference>
<keyword evidence="3" id="KW-1185">Reference proteome</keyword>
<organism evidence="2 3">
    <name type="scientific">Pseudo-nitzschia multistriata</name>
    <dbReference type="NCBI Taxonomy" id="183589"/>
    <lineage>
        <taxon>Eukaryota</taxon>
        <taxon>Sar</taxon>
        <taxon>Stramenopiles</taxon>
        <taxon>Ochrophyta</taxon>
        <taxon>Bacillariophyta</taxon>
        <taxon>Bacillariophyceae</taxon>
        <taxon>Bacillariophycidae</taxon>
        <taxon>Bacillariales</taxon>
        <taxon>Bacillariaceae</taxon>
        <taxon>Pseudo-nitzschia</taxon>
    </lineage>
</organism>
<proteinExistence type="predicted"/>
<dbReference type="InterPro" id="IPR029063">
    <property type="entry name" value="SAM-dependent_MTases_sf"/>
</dbReference>
<dbReference type="AlphaFoldDB" id="A0A448ZN59"/>
<evidence type="ECO:0000256" key="1">
    <source>
        <dbReference type="SAM" id="Phobius"/>
    </source>
</evidence>